<name>A0A074W8Z7_9PEZI</name>
<sequence length="249" mass="27825">MTEDVDEAAVDIGVVSDVETSTAEVENDTIVEFETVSDIDTNATAEDEDNVLVEFEPVGTTDAEVMTEDDDKLILELEAVFDAEEDPEAVPMMAFARRLPSIELLELDMEFILEELTGPLDNKDELERILLDDADVELPMLLEDDAELERTLLIELGVGDADRLFEVELNRVEVEDGEAEELPTVLLLLLILVELLLDLIELLLDLRELLLFLLDVLVLLLVLILVSEALNELDVVEVTFLVTFLLASR</sequence>
<keyword evidence="1" id="KW-0472">Membrane</keyword>
<dbReference type="RefSeq" id="XP_013423575.1">
    <property type="nucleotide sequence ID" value="XM_013568121.1"/>
</dbReference>
<dbReference type="HOGENOM" id="CLU_1115558_0_0_1"/>
<dbReference type="AlphaFoldDB" id="A0A074W8Z7"/>
<keyword evidence="1" id="KW-0812">Transmembrane</keyword>
<keyword evidence="3" id="KW-1185">Reference proteome</keyword>
<feature type="transmembrane region" description="Helical" evidence="1">
    <location>
        <begin position="209"/>
        <end position="227"/>
    </location>
</feature>
<protein>
    <submittedName>
        <fullName evidence="2">Uncharacterized protein</fullName>
    </submittedName>
</protein>
<evidence type="ECO:0000313" key="2">
    <source>
        <dbReference type="EMBL" id="KEQ69373.1"/>
    </source>
</evidence>
<gene>
    <name evidence="2" type="ORF">M436DRAFT_85660</name>
</gene>
<accession>A0A074W8Z7</accession>
<feature type="transmembrane region" description="Helical" evidence="1">
    <location>
        <begin position="185"/>
        <end position="204"/>
    </location>
</feature>
<proteinExistence type="predicted"/>
<dbReference type="GeneID" id="25417566"/>
<dbReference type="EMBL" id="KL584722">
    <property type="protein sequence ID" value="KEQ69373.1"/>
    <property type="molecule type" value="Genomic_DNA"/>
</dbReference>
<organism evidence="2 3">
    <name type="scientific">Aureobasidium namibiae CBS 147.97</name>
    <dbReference type="NCBI Taxonomy" id="1043004"/>
    <lineage>
        <taxon>Eukaryota</taxon>
        <taxon>Fungi</taxon>
        <taxon>Dikarya</taxon>
        <taxon>Ascomycota</taxon>
        <taxon>Pezizomycotina</taxon>
        <taxon>Dothideomycetes</taxon>
        <taxon>Dothideomycetidae</taxon>
        <taxon>Dothideales</taxon>
        <taxon>Saccotheciaceae</taxon>
        <taxon>Aureobasidium</taxon>
    </lineage>
</organism>
<evidence type="ECO:0000256" key="1">
    <source>
        <dbReference type="SAM" id="Phobius"/>
    </source>
</evidence>
<keyword evidence="1" id="KW-1133">Transmembrane helix</keyword>
<dbReference type="Proteomes" id="UP000027730">
    <property type="component" value="Unassembled WGS sequence"/>
</dbReference>
<evidence type="ECO:0000313" key="3">
    <source>
        <dbReference type="Proteomes" id="UP000027730"/>
    </source>
</evidence>
<reference evidence="2 3" key="1">
    <citation type="journal article" date="2014" name="BMC Genomics">
        <title>Genome sequencing of four Aureobasidium pullulans varieties: biotechnological potential, stress tolerance, and description of new species.</title>
        <authorList>
            <person name="Gostin Ar C."/>
            <person name="Ohm R.A."/>
            <person name="Kogej T."/>
            <person name="Sonjak S."/>
            <person name="Turk M."/>
            <person name="Zajc J."/>
            <person name="Zalar P."/>
            <person name="Grube M."/>
            <person name="Sun H."/>
            <person name="Han J."/>
            <person name="Sharma A."/>
            <person name="Chiniquy J."/>
            <person name="Ngan C.Y."/>
            <person name="Lipzen A."/>
            <person name="Barry K."/>
            <person name="Grigoriev I.V."/>
            <person name="Gunde-Cimerman N."/>
        </authorList>
    </citation>
    <scope>NUCLEOTIDE SEQUENCE [LARGE SCALE GENOMIC DNA]</scope>
    <source>
        <strain evidence="2 3">CBS 147.97</strain>
    </source>
</reference>